<evidence type="ECO:0000256" key="3">
    <source>
        <dbReference type="ARBA" id="ARBA00022723"/>
    </source>
</evidence>
<dbReference type="GO" id="GO:0046872">
    <property type="term" value="F:metal ion binding"/>
    <property type="evidence" value="ECO:0007669"/>
    <property type="project" value="UniProtKB-KW"/>
</dbReference>
<evidence type="ECO:0000313" key="8">
    <source>
        <dbReference type="EMBL" id="MDG4476379.1"/>
    </source>
</evidence>
<dbReference type="InterPro" id="IPR023867">
    <property type="entry name" value="Sulphatase_maturase_rSAM"/>
</dbReference>
<reference evidence="8" key="1">
    <citation type="journal article" date="2022" name="bioRxiv">
        <title>Thiovibrio frasassiensisgen. nov., sp. nov., an autotrophic, elemental sulfur disproportionating bacterium isolated from sulfidic karst sediment, and proposal of Thiovibrionaceae fam. nov.</title>
        <authorList>
            <person name="Aronson H."/>
            <person name="Thomas C."/>
            <person name="Bhattacharyya M."/>
            <person name="Eckstein S."/>
            <person name="Jensen S."/>
            <person name="Barco R."/>
            <person name="Macalady J."/>
            <person name="Amend J."/>
        </authorList>
    </citation>
    <scope>NUCLEOTIDE SEQUENCE</scope>
    <source>
        <strain evidence="8">RS19-109</strain>
    </source>
</reference>
<dbReference type="SUPFAM" id="SSF102114">
    <property type="entry name" value="Radical SAM enzymes"/>
    <property type="match status" value="1"/>
</dbReference>
<evidence type="ECO:0000259" key="7">
    <source>
        <dbReference type="PROSITE" id="PS51918"/>
    </source>
</evidence>
<keyword evidence="2" id="KW-0949">S-adenosyl-L-methionine</keyword>
<dbReference type="NCBIfam" id="TIGR04163">
    <property type="entry name" value="rSAM_cobopep"/>
    <property type="match status" value="1"/>
</dbReference>
<dbReference type="RefSeq" id="WP_307633347.1">
    <property type="nucleotide sequence ID" value="NZ_JAPHEH010000001.1"/>
</dbReference>
<dbReference type="PANTHER" id="PTHR43273">
    <property type="entry name" value="ANAEROBIC SULFATASE-MATURATING ENZYME HOMOLOG ASLB-RELATED"/>
    <property type="match status" value="1"/>
</dbReference>
<dbReference type="InterPro" id="IPR007197">
    <property type="entry name" value="rSAM"/>
</dbReference>
<dbReference type="SFLD" id="SFLDG01386">
    <property type="entry name" value="main_SPASM_domain-containing"/>
    <property type="match status" value="1"/>
</dbReference>
<organism evidence="8 9">
    <name type="scientific">Thiovibrio frasassiensis</name>
    <dbReference type="NCBI Taxonomy" id="2984131"/>
    <lineage>
        <taxon>Bacteria</taxon>
        <taxon>Pseudomonadati</taxon>
        <taxon>Thermodesulfobacteriota</taxon>
        <taxon>Desulfobulbia</taxon>
        <taxon>Desulfobulbales</taxon>
        <taxon>Thiovibrionaceae</taxon>
        <taxon>Thiovibrio</taxon>
    </lineage>
</organism>
<dbReference type="Pfam" id="PF13186">
    <property type="entry name" value="SPASM"/>
    <property type="match status" value="1"/>
</dbReference>
<keyword evidence="9" id="KW-1185">Reference proteome</keyword>
<dbReference type="Proteomes" id="UP001154240">
    <property type="component" value="Unassembled WGS sequence"/>
</dbReference>
<dbReference type="Gene3D" id="3.20.20.70">
    <property type="entry name" value="Aldolase class I"/>
    <property type="match status" value="1"/>
</dbReference>
<dbReference type="SFLD" id="SFLDG01067">
    <property type="entry name" value="SPASM/twitch_domain_containing"/>
    <property type="match status" value="1"/>
</dbReference>
<dbReference type="GO" id="GO:0016491">
    <property type="term" value="F:oxidoreductase activity"/>
    <property type="evidence" value="ECO:0007669"/>
    <property type="project" value="InterPro"/>
</dbReference>
<dbReference type="InterPro" id="IPR058240">
    <property type="entry name" value="rSAM_sf"/>
</dbReference>
<dbReference type="EMBL" id="JAPHEH010000001">
    <property type="protein sequence ID" value="MDG4476379.1"/>
    <property type="molecule type" value="Genomic_DNA"/>
</dbReference>
<gene>
    <name evidence="8" type="primary">cbpB</name>
    <name evidence="8" type="ORF">OLX77_09435</name>
</gene>
<sequence length="463" mass="51479">MKHADTQTAATIFANTGHGPNFSVLEIGDPDRVAVVEADTAYWALVDRDDLPQALAGSMAHDFMARESEFHTEMDHLRSGLKLSAAYVNPTERCNLNCSYCYLPEEMRKNGIDMGEEKLMLALERLLQHFRKVLPEGVKPQLIFHGSEPMVARDAVFAAIAKYKDEFHFGIQTNATLLDDSAISFLRDHGVGIGLSLDAPTAEIANSTRKNWQGNGYFDTVVSVIKKLVDYPALNVITTVTQANVHTLTEMVDFYHDLGVRVVMLNPVRCTRQGGMDLKPDNHVLAEAFFKALDHSFKLFEQTGRKLVIANFANVLAGVIGPTGRRLMCDISPCGGGRCFFAVSADGEVVPCSEFIGMNEFSGGNIFRDDPVDILASKPFQEVTNRKVEKILPCAGCAIRHFCGAPCPAEIYKVSGDINAPSPYCSFFEEQVRYAFRTIAQQREEAYLWDSWQSETEISYCWK</sequence>
<dbReference type="InterPro" id="IPR013785">
    <property type="entry name" value="Aldolase_TIM"/>
</dbReference>
<evidence type="ECO:0000256" key="2">
    <source>
        <dbReference type="ARBA" id="ARBA00022691"/>
    </source>
</evidence>
<evidence type="ECO:0000256" key="4">
    <source>
        <dbReference type="ARBA" id="ARBA00023004"/>
    </source>
</evidence>
<dbReference type="Pfam" id="PF04055">
    <property type="entry name" value="Radical_SAM"/>
    <property type="match status" value="1"/>
</dbReference>
<comment type="caution">
    <text evidence="8">The sequence shown here is derived from an EMBL/GenBank/DDBJ whole genome shotgun (WGS) entry which is preliminary data.</text>
</comment>
<dbReference type="InterPro" id="IPR023885">
    <property type="entry name" value="4Fe4S-binding_SPASM_dom"/>
</dbReference>
<evidence type="ECO:0000256" key="1">
    <source>
        <dbReference type="ARBA" id="ARBA00001966"/>
    </source>
</evidence>
<comment type="cofactor">
    <cofactor evidence="1">
        <name>[4Fe-4S] cluster</name>
        <dbReference type="ChEBI" id="CHEBI:49883"/>
    </cofactor>
</comment>
<keyword evidence="4" id="KW-0408">Iron</keyword>
<evidence type="ECO:0000256" key="6">
    <source>
        <dbReference type="ARBA" id="ARBA00023601"/>
    </source>
</evidence>
<dbReference type="AlphaFoldDB" id="A0A9X4RM34"/>
<evidence type="ECO:0000256" key="5">
    <source>
        <dbReference type="ARBA" id="ARBA00023014"/>
    </source>
</evidence>
<dbReference type="InterPro" id="IPR026423">
    <property type="entry name" value="rSAM_cobopep"/>
</dbReference>
<keyword evidence="5" id="KW-0411">Iron-sulfur</keyword>
<proteinExistence type="inferred from homology"/>
<protein>
    <submittedName>
        <fullName evidence="8">Peptide-modifying radical SAM enzyme CbpB</fullName>
    </submittedName>
</protein>
<dbReference type="PANTHER" id="PTHR43273:SF3">
    <property type="entry name" value="ANAEROBIC SULFATASE-MATURATING ENZYME HOMOLOG ASLB-RELATED"/>
    <property type="match status" value="1"/>
</dbReference>
<dbReference type="SFLD" id="SFLDG01072">
    <property type="entry name" value="dehydrogenase_like"/>
    <property type="match status" value="1"/>
</dbReference>
<dbReference type="GO" id="GO:0051536">
    <property type="term" value="F:iron-sulfur cluster binding"/>
    <property type="evidence" value="ECO:0007669"/>
    <property type="project" value="UniProtKB-KW"/>
</dbReference>
<comment type="similarity">
    <text evidence="6">Belongs to the radical SAM superfamily. Anaerobic sulfatase-maturating enzyme family.</text>
</comment>
<feature type="domain" description="Radical SAM core" evidence="7">
    <location>
        <begin position="80"/>
        <end position="310"/>
    </location>
</feature>
<name>A0A9X4RM34_9BACT</name>
<dbReference type="NCBIfam" id="TIGR04085">
    <property type="entry name" value="rSAM_more_4Fe4S"/>
    <property type="match status" value="1"/>
</dbReference>
<dbReference type="SFLD" id="SFLDG01384">
    <property type="entry name" value="thioether_bond_formation_requi"/>
    <property type="match status" value="1"/>
</dbReference>
<keyword evidence="3" id="KW-0479">Metal-binding</keyword>
<dbReference type="PROSITE" id="PS51918">
    <property type="entry name" value="RADICAL_SAM"/>
    <property type="match status" value="1"/>
</dbReference>
<accession>A0A9X4RM34</accession>
<dbReference type="CDD" id="cd01335">
    <property type="entry name" value="Radical_SAM"/>
    <property type="match status" value="1"/>
</dbReference>
<dbReference type="SFLD" id="SFLDS00029">
    <property type="entry name" value="Radical_SAM"/>
    <property type="match status" value="1"/>
</dbReference>
<evidence type="ECO:0000313" key="9">
    <source>
        <dbReference type="Proteomes" id="UP001154240"/>
    </source>
</evidence>
<reference evidence="8" key="2">
    <citation type="submission" date="2022-10" db="EMBL/GenBank/DDBJ databases">
        <authorList>
            <person name="Aronson H.S."/>
        </authorList>
    </citation>
    <scope>NUCLEOTIDE SEQUENCE</scope>
    <source>
        <strain evidence="8">RS19-109</strain>
    </source>
</reference>